<sequence>MQPNDESRRTFLKSIGVTGAATAGLGTLSESAAAKSTSTTTQNAMKKINLNADDIVPANKLLSISLVDFATERVESMDVLVDGTPINNVQAVGANTLVLSVFDLLTNLNLQSQDSVEVKCQGKTKKGTKFVGTDTLSVVDPTNILGGVTETVSDTVGGPTETVTGTVDSLGVLSETSSTKKQQMY</sequence>
<gene>
    <name evidence="1" type="ORF">ACFQL7_19015</name>
</gene>
<dbReference type="RefSeq" id="WP_248909649.1">
    <property type="nucleotide sequence ID" value="NZ_CP109979.1"/>
</dbReference>
<keyword evidence="2" id="KW-1185">Reference proteome</keyword>
<dbReference type="InterPro" id="IPR006311">
    <property type="entry name" value="TAT_signal"/>
</dbReference>
<protein>
    <submittedName>
        <fullName evidence="1">Twin-arginine translocation signal domain-containing protein</fullName>
    </submittedName>
</protein>
<dbReference type="PROSITE" id="PS51318">
    <property type="entry name" value="TAT"/>
    <property type="match status" value="1"/>
</dbReference>
<accession>A0ABD5YUQ6</accession>
<dbReference type="Proteomes" id="UP001596417">
    <property type="component" value="Unassembled WGS sequence"/>
</dbReference>
<organism evidence="1 2">
    <name type="scientific">Halocatena marina</name>
    <dbReference type="NCBI Taxonomy" id="2934937"/>
    <lineage>
        <taxon>Archaea</taxon>
        <taxon>Methanobacteriati</taxon>
        <taxon>Methanobacteriota</taxon>
        <taxon>Stenosarchaea group</taxon>
        <taxon>Halobacteria</taxon>
        <taxon>Halobacteriales</taxon>
        <taxon>Natronomonadaceae</taxon>
        <taxon>Halocatena</taxon>
    </lineage>
</organism>
<reference evidence="1 2" key="1">
    <citation type="journal article" date="2019" name="Int. J. Syst. Evol. Microbiol.">
        <title>The Global Catalogue of Microorganisms (GCM) 10K type strain sequencing project: providing services to taxonomists for standard genome sequencing and annotation.</title>
        <authorList>
            <consortium name="The Broad Institute Genomics Platform"/>
            <consortium name="The Broad Institute Genome Sequencing Center for Infectious Disease"/>
            <person name="Wu L."/>
            <person name="Ma J."/>
        </authorList>
    </citation>
    <scope>NUCLEOTIDE SEQUENCE [LARGE SCALE GENOMIC DNA]</scope>
    <source>
        <strain evidence="1 2">RDMS1</strain>
    </source>
</reference>
<dbReference type="AlphaFoldDB" id="A0ABD5YUQ6"/>
<evidence type="ECO:0000313" key="1">
    <source>
        <dbReference type="EMBL" id="MFC7191672.1"/>
    </source>
</evidence>
<dbReference type="GeneID" id="76201436"/>
<dbReference type="EMBL" id="JBHTAX010000001">
    <property type="protein sequence ID" value="MFC7191672.1"/>
    <property type="molecule type" value="Genomic_DNA"/>
</dbReference>
<name>A0ABD5YUQ6_9EURY</name>
<evidence type="ECO:0000313" key="2">
    <source>
        <dbReference type="Proteomes" id="UP001596417"/>
    </source>
</evidence>
<proteinExistence type="predicted"/>
<comment type="caution">
    <text evidence="1">The sequence shown here is derived from an EMBL/GenBank/DDBJ whole genome shotgun (WGS) entry which is preliminary data.</text>
</comment>